<dbReference type="EMBL" id="HG674395">
    <property type="protein sequence ID" value="CDJ39436.1"/>
    <property type="molecule type" value="Genomic_DNA"/>
</dbReference>
<reference evidence="2" key="2">
    <citation type="submission" date="2013-10" db="EMBL/GenBank/DDBJ databases">
        <authorList>
            <person name="Aslett M."/>
        </authorList>
    </citation>
    <scope>NUCLEOTIDE SEQUENCE [LARGE SCALE GENOMIC DNA]</scope>
    <source>
        <strain evidence="2">Houghton</strain>
    </source>
</reference>
<dbReference type="GO" id="GO:0005524">
    <property type="term" value="F:ATP binding"/>
    <property type="evidence" value="ECO:0007669"/>
    <property type="project" value="InterPro"/>
</dbReference>
<proteinExistence type="predicted"/>
<sequence length="101" mass="11383">MLLELGDSFLRLICSGSYNPKRDAEEQLRELQQREPAKPHQLEGLRWLVQQHDRQLNALLADEMGLGKTFQTIALLAFLKDDRHCPGPHLILAPKSTIGAA</sequence>
<evidence type="ECO:0000259" key="1">
    <source>
        <dbReference type="Pfam" id="PF00176"/>
    </source>
</evidence>
<dbReference type="InterPro" id="IPR000330">
    <property type="entry name" value="SNF2_N"/>
</dbReference>
<reference evidence="2" key="1">
    <citation type="submission" date="2013-10" db="EMBL/GenBank/DDBJ databases">
        <title>Genomic analysis of the causative agents of coccidiosis in chickens.</title>
        <authorList>
            <person name="Reid A.J."/>
            <person name="Blake D."/>
            <person name="Billington K."/>
            <person name="Browne H."/>
            <person name="Dunn M."/>
            <person name="Hung S."/>
            <person name="Kawahara F."/>
            <person name="Miranda-Saavedra D."/>
            <person name="Mourier T."/>
            <person name="Nagra H."/>
            <person name="Otto T.D."/>
            <person name="Rawlings N."/>
            <person name="Sanchez A."/>
            <person name="Sanders M."/>
            <person name="Subramaniam C."/>
            <person name="Tay Y."/>
            <person name="Dear P."/>
            <person name="Doerig C."/>
            <person name="Gruber A."/>
            <person name="Parkinson J."/>
            <person name="Shirley M."/>
            <person name="Wan K.L."/>
            <person name="Berriman M."/>
            <person name="Tomley F."/>
            <person name="Pain A."/>
        </authorList>
    </citation>
    <scope>NUCLEOTIDE SEQUENCE [LARGE SCALE GENOMIC DNA]</scope>
    <source>
        <strain evidence="2">Houghton</strain>
    </source>
</reference>
<dbReference type="GeneID" id="25257415"/>
<dbReference type="Proteomes" id="UP000030747">
    <property type="component" value="Unassembled WGS sequence"/>
</dbReference>
<dbReference type="Pfam" id="PF00176">
    <property type="entry name" value="SNF2-rel_dom"/>
    <property type="match status" value="1"/>
</dbReference>
<dbReference type="InterPro" id="IPR027417">
    <property type="entry name" value="P-loop_NTPase"/>
</dbReference>
<dbReference type="InterPro" id="IPR038718">
    <property type="entry name" value="SNF2-like_sf"/>
</dbReference>
<organism evidence="2 3">
    <name type="scientific">Eimeria tenella</name>
    <name type="common">Coccidian parasite</name>
    <dbReference type="NCBI Taxonomy" id="5802"/>
    <lineage>
        <taxon>Eukaryota</taxon>
        <taxon>Sar</taxon>
        <taxon>Alveolata</taxon>
        <taxon>Apicomplexa</taxon>
        <taxon>Conoidasida</taxon>
        <taxon>Coccidia</taxon>
        <taxon>Eucoccidiorida</taxon>
        <taxon>Eimeriorina</taxon>
        <taxon>Eimeriidae</taxon>
        <taxon>Eimeria</taxon>
    </lineage>
</organism>
<dbReference type="OrthoDB" id="5857104at2759"/>
<dbReference type="SUPFAM" id="SSF52540">
    <property type="entry name" value="P-loop containing nucleoside triphosphate hydrolases"/>
    <property type="match status" value="1"/>
</dbReference>
<keyword evidence="3" id="KW-1185">Reference proteome</keyword>
<protein>
    <submittedName>
        <fullName evidence="2">SWI/SNF-related matrix-associated actin-dependent regulator of chromatin, putative</fullName>
    </submittedName>
</protein>
<feature type="domain" description="SNF2 N-terminal" evidence="1">
    <location>
        <begin position="40"/>
        <end position="98"/>
    </location>
</feature>
<evidence type="ECO:0000313" key="2">
    <source>
        <dbReference type="EMBL" id="CDJ39436.1"/>
    </source>
</evidence>
<name>U6KNA0_EIMTE</name>
<dbReference type="Gene3D" id="3.40.50.10810">
    <property type="entry name" value="Tandem AAA-ATPase domain"/>
    <property type="match status" value="1"/>
</dbReference>
<accession>U6KNA0</accession>
<dbReference type="VEuPathDB" id="ToxoDB:ETH2_0205200"/>
<gene>
    <name evidence="2" type="ORF">ETH_00041875</name>
</gene>
<dbReference type="VEuPathDB" id="ToxoDB:ETH_00041875"/>
<evidence type="ECO:0000313" key="3">
    <source>
        <dbReference type="Proteomes" id="UP000030747"/>
    </source>
</evidence>
<dbReference type="RefSeq" id="XP_013230191.1">
    <property type="nucleotide sequence ID" value="XM_013374737.1"/>
</dbReference>
<dbReference type="PANTHER" id="PTHR10799">
    <property type="entry name" value="SNF2/RAD54 HELICASE FAMILY"/>
    <property type="match status" value="1"/>
</dbReference>
<dbReference type="AlphaFoldDB" id="U6KNA0"/>